<dbReference type="EMBL" id="JAGINT010000002">
    <property type="protein sequence ID" value="MBP2356686.1"/>
    <property type="molecule type" value="Genomic_DNA"/>
</dbReference>
<dbReference type="Proteomes" id="UP000755585">
    <property type="component" value="Unassembled WGS sequence"/>
</dbReference>
<dbReference type="Gene3D" id="3.40.30.120">
    <property type="match status" value="1"/>
</dbReference>
<protein>
    <submittedName>
        <fullName evidence="1">Uncharacterized protein</fullName>
    </submittedName>
</protein>
<accession>A0ABS4UYF4</accession>
<proteinExistence type="predicted"/>
<sequence length="92" mass="9525">MVGTSAPDFEFADGARLGAHLSDGKPLLLDFADSAALRGVAGERVRVLTAKLTGQYAGELTGVLVRPDGHIAWATADNTTTGLDASLKTWIG</sequence>
<dbReference type="RefSeq" id="WP_209699165.1">
    <property type="nucleotide sequence ID" value="NZ_BAAAVU010000004.1"/>
</dbReference>
<reference evidence="1 2" key="1">
    <citation type="submission" date="2021-03" db="EMBL/GenBank/DDBJ databases">
        <title>Sequencing the genomes of 1000 actinobacteria strains.</title>
        <authorList>
            <person name="Klenk H.-P."/>
        </authorList>
    </citation>
    <scope>NUCLEOTIDE SEQUENCE [LARGE SCALE GENOMIC DNA]</scope>
    <source>
        <strain evidence="1 2">DSM 18824</strain>
    </source>
</reference>
<evidence type="ECO:0000313" key="2">
    <source>
        <dbReference type="Proteomes" id="UP000755585"/>
    </source>
</evidence>
<dbReference type="Pfam" id="PF21274">
    <property type="entry name" value="Rng_hyd_C"/>
    <property type="match status" value="1"/>
</dbReference>
<keyword evidence="2" id="KW-1185">Reference proteome</keyword>
<gene>
    <name evidence="1" type="ORF">JOF29_007796</name>
</gene>
<evidence type="ECO:0000313" key="1">
    <source>
        <dbReference type="EMBL" id="MBP2356686.1"/>
    </source>
</evidence>
<name>A0ABS4UYF4_9ACTN</name>
<organism evidence="1 2">
    <name type="scientific">Kribbella aluminosa</name>
    <dbReference type="NCBI Taxonomy" id="416017"/>
    <lineage>
        <taxon>Bacteria</taxon>
        <taxon>Bacillati</taxon>
        <taxon>Actinomycetota</taxon>
        <taxon>Actinomycetes</taxon>
        <taxon>Propionibacteriales</taxon>
        <taxon>Kribbellaceae</taxon>
        <taxon>Kribbella</taxon>
    </lineage>
</organism>
<comment type="caution">
    <text evidence="1">The sequence shown here is derived from an EMBL/GenBank/DDBJ whole genome shotgun (WGS) entry which is preliminary data.</text>
</comment>